<evidence type="ECO:0000313" key="2">
    <source>
        <dbReference type="Proteomes" id="UP000179769"/>
    </source>
</evidence>
<name>A0A1S1RBN5_9ACTN</name>
<protein>
    <submittedName>
        <fullName evidence="1">Uncharacterized protein</fullName>
    </submittedName>
</protein>
<sequence>MSDKELVGLLADLPPDELGRLQAIAAERRLAAPVGELADALRAAPDDPQLHAQHAAAAQNLRTARAAARAGRPGVAVGGDAIRTDKGN</sequence>
<reference evidence="2" key="1">
    <citation type="submission" date="2016-07" db="EMBL/GenBank/DDBJ databases">
        <title>Frankia sp. NRRL B-16219 Genome sequencing.</title>
        <authorList>
            <person name="Ghodhbane-Gtari F."/>
            <person name="Swanson E."/>
            <person name="Gueddou A."/>
            <person name="Louati M."/>
            <person name="Nouioui I."/>
            <person name="Hezbri K."/>
            <person name="Abebe-Akele F."/>
            <person name="Simpson S."/>
            <person name="Morris K."/>
            <person name="Thomas K."/>
            <person name="Gtari M."/>
            <person name="Tisa L.S."/>
        </authorList>
    </citation>
    <scope>NUCLEOTIDE SEQUENCE [LARGE SCALE GENOMIC DNA]</scope>
    <source>
        <strain evidence="2">NRRL B-16219</strain>
    </source>
</reference>
<dbReference type="Proteomes" id="UP000179769">
    <property type="component" value="Unassembled WGS sequence"/>
</dbReference>
<gene>
    <name evidence="1" type="ORF">BBK14_11215</name>
</gene>
<dbReference type="RefSeq" id="WP_071060205.1">
    <property type="nucleotide sequence ID" value="NZ_MAXA01000047.1"/>
</dbReference>
<accession>A0A1S1RBN5</accession>
<keyword evidence="2" id="KW-1185">Reference proteome</keyword>
<evidence type="ECO:0000313" key="1">
    <source>
        <dbReference type="EMBL" id="OHV42184.1"/>
    </source>
</evidence>
<proteinExistence type="predicted"/>
<comment type="caution">
    <text evidence="1">The sequence shown here is derived from an EMBL/GenBank/DDBJ whole genome shotgun (WGS) entry which is preliminary data.</text>
</comment>
<organism evidence="1 2">
    <name type="scientific">Parafrankia soli</name>
    <dbReference type="NCBI Taxonomy" id="2599596"/>
    <lineage>
        <taxon>Bacteria</taxon>
        <taxon>Bacillati</taxon>
        <taxon>Actinomycetota</taxon>
        <taxon>Actinomycetes</taxon>
        <taxon>Frankiales</taxon>
        <taxon>Frankiaceae</taxon>
        <taxon>Parafrankia</taxon>
    </lineage>
</organism>
<dbReference type="EMBL" id="MAXA01000047">
    <property type="protein sequence ID" value="OHV42184.1"/>
    <property type="molecule type" value="Genomic_DNA"/>
</dbReference>
<dbReference type="AlphaFoldDB" id="A0A1S1RBN5"/>